<evidence type="ECO:0000313" key="3">
    <source>
        <dbReference type="Proteomes" id="UP000026915"/>
    </source>
</evidence>
<accession>A0A061GP95</accession>
<dbReference type="Gramene" id="EOY31351">
    <property type="protein sequence ID" value="EOY31351"/>
    <property type="gene ID" value="TCM_038297"/>
</dbReference>
<dbReference type="HOGENOM" id="CLU_1910452_0_0_1"/>
<reference evidence="2 3" key="1">
    <citation type="journal article" date="2013" name="Genome Biol.">
        <title>The genome sequence of the most widely cultivated cacao type and its use to identify candidate genes regulating pod color.</title>
        <authorList>
            <person name="Motamayor J.C."/>
            <person name="Mockaitis K."/>
            <person name="Schmutz J."/>
            <person name="Haiminen N."/>
            <person name="Iii D.L."/>
            <person name="Cornejo O."/>
            <person name="Findley S.D."/>
            <person name="Zheng P."/>
            <person name="Utro F."/>
            <person name="Royaert S."/>
            <person name="Saski C."/>
            <person name="Jenkins J."/>
            <person name="Podicheti R."/>
            <person name="Zhao M."/>
            <person name="Scheffler B.E."/>
            <person name="Stack J.C."/>
            <person name="Feltus F.A."/>
            <person name="Mustiga G.M."/>
            <person name="Amores F."/>
            <person name="Phillips W."/>
            <person name="Marelli J.P."/>
            <person name="May G.D."/>
            <person name="Shapiro H."/>
            <person name="Ma J."/>
            <person name="Bustamante C.D."/>
            <person name="Schnell R.J."/>
            <person name="Main D."/>
            <person name="Gilbert D."/>
            <person name="Parida L."/>
            <person name="Kuhn D.N."/>
        </authorList>
    </citation>
    <scope>NUCLEOTIDE SEQUENCE [LARGE SCALE GENOMIC DNA]</scope>
    <source>
        <strain evidence="3">cv. Matina 1-6</strain>
    </source>
</reference>
<feature type="region of interest" description="Disordered" evidence="1">
    <location>
        <begin position="66"/>
        <end position="133"/>
    </location>
</feature>
<dbReference type="AlphaFoldDB" id="A0A061GP95"/>
<dbReference type="EMBL" id="CM001887">
    <property type="protein sequence ID" value="EOY31351.1"/>
    <property type="molecule type" value="Genomic_DNA"/>
</dbReference>
<dbReference type="InParanoid" id="A0A061GP95"/>
<proteinExistence type="predicted"/>
<dbReference type="Proteomes" id="UP000026915">
    <property type="component" value="Chromosome 9"/>
</dbReference>
<gene>
    <name evidence="2" type="ORF">TCM_038297</name>
</gene>
<feature type="compositionally biased region" description="Basic and acidic residues" evidence="1">
    <location>
        <begin position="104"/>
        <end position="133"/>
    </location>
</feature>
<keyword evidence="3" id="KW-1185">Reference proteome</keyword>
<sequence length="133" mass="14786">MVVSIITQHLKSNEVIELKSDGDVLKLFEVHKGVGRGKIDESSYSVLNNSTLDRNNEDRVGEVKVEIGTSRRGGLDSSRDRRRGKGRVGEGRVSERPSITISINDEKSRDLDRKSSDSVKDIDGEDVFTKDVN</sequence>
<protein>
    <submittedName>
        <fullName evidence="2">Uncharacterized protein</fullName>
    </submittedName>
</protein>
<name>A0A061GP95_THECC</name>
<evidence type="ECO:0000313" key="2">
    <source>
        <dbReference type="EMBL" id="EOY31351.1"/>
    </source>
</evidence>
<organism evidence="2 3">
    <name type="scientific">Theobroma cacao</name>
    <name type="common">Cacao</name>
    <name type="synonym">Cocoa</name>
    <dbReference type="NCBI Taxonomy" id="3641"/>
    <lineage>
        <taxon>Eukaryota</taxon>
        <taxon>Viridiplantae</taxon>
        <taxon>Streptophyta</taxon>
        <taxon>Embryophyta</taxon>
        <taxon>Tracheophyta</taxon>
        <taxon>Spermatophyta</taxon>
        <taxon>Magnoliopsida</taxon>
        <taxon>eudicotyledons</taxon>
        <taxon>Gunneridae</taxon>
        <taxon>Pentapetalae</taxon>
        <taxon>rosids</taxon>
        <taxon>malvids</taxon>
        <taxon>Malvales</taxon>
        <taxon>Malvaceae</taxon>
        <taxon>Byttnerioideae</taxon>
        <taxon>Theobroma</taxon>
    </lineage>
</organism>
<evidence type="ECO:0000256" key="1">
    <source>
        <dbReference type="SAM" id="MobiDB-lite"/>
    </source>
</evidence>